<feature type="domain" description="Polymerase beta nucleotidyltransferase" evidence="1">
    <location>
        <begin position="31"/>
        <end position="103"/>
    </location>
</feature>
<dbReference type="Gene3D" id="3.30.460.10">
    <property type="entry name" value="Beta Polymerase, domain 2"/>
    <property type="match status" value="1"/>
</dbReference>
<dbReference type="InterPro" id="IPR043519">
    <property type="entry name" value="NT_sf"/>
</dbReference>
<dbReference type="CDD" id="cd05403">
    <property type="entry name" value="NT_KNTase_like"/>
    <property type="match status" value="1"/>
</dbReference>
<protein>
    <recommendedName>
        <fullName evidence="1">Polymerase beta nucleotidyltransferase domain-containing protein</fullName>
    </recommendedName>
</protein>
<dbReference type="SUPFAM" id="SSF81301">
    <property type="entry name" value="Nucleotidyltransferase"/>
    <property type="match status" value="1"/>
</dbReference>
<dbReference type="EMBL" id="MN739782">
    <property type="protein sequence ID" value="QHT26230.1"/>
    <property type="molecule type" value="Genomic_DNA"/>
</dbReference>
<evidence type="ECO:0000313" key="2">
    <source>
        <dbReference type="EMBL" id="QHT26230.1"/>
    </source>
</evidence>
<proteinExistence type="predicted"/>
<dbReference type="AlphaFoldDB" id="A0A6C0ECM3"/>
<organism evidence="2">
    <name type="scientific">viral metagenome</name>
    <dbReference type="NCBI Taxonomy" id="1070528"/>
    <lineage>
        <taxon>unclassified sequences</taxon>
        <taxon>metagenomes</taxon>
        <taxon>organismal metagenomes</taxon>
    </lineage>
</organism>
<dbReference type="InterPro" id="IPR041633">
    <property type="entry name" value="Polbeta"/>
</dbReference>
<dbReference type="Pfam" id="PF18765">
    <property type="entry name" value="Polbeta"/>
    <property type="match status" value="1"/>
</dbReference>
<sequence length="147" mass="17167">MDFVTVVKKKYHKHQKKDELDVPYDVLVSGLQDIFSKYCVEAIIIFGSRAKKLNKASSDIDIMTFWKKSFMLTQEQAEELGEKIVKKFNLHLDMVMMQYNPKATCDTDHMIDEVFMDNVNEEGIVILGKESKTHYIYSSVKKYKVKL</sequence>
<reference evidence="2" key="1">
    <citation type="journal article" date="2020" name="Nature">
        <title>Giant virus diversity and host interactions through global metagenomics.</title>
        <authorList>
            <person name="Schulz F."/>
            <person name="Roux S."/>
            <person name="Paez-Espino D."/>
            <person name="Jungbluth S."/>
            <person name="Walsh D.A."/>
            <person name="Denef V.J."/>
            <person name="McMahon K.D."/>
            <person name="Konstantinidis K.T."/>
            <person name="Eloe-Fadrosh E.A."/>
            <person name="Kyrpides N.C."/>
            <person name="Woyke T."/>
        </authorList>
    </citation>
    <scope>NUCLEOTIDE SEQUENCE</scope>
    <source>
        <strain evidence="2">GVMAG-M-3300023179-27</strain>
    </source>
</reference>
<name>A0A6C0ECM3_9ZZZZ</name>
<accession>A0A6C0ECM3</accession>
<evidence type="ECO:0000259" key="1">
    <source>
        <dbReference type="Pfam" id="PF18765"/>
    </source>
</evidence>